<dbReference type="Proteomes" id="UP000275846">
    <property type="component" value="Unassembled WGS sequence"/>
</dbReference>
<name>A0A183TRY0_SCHSO</name>
<keyword evidence="3" id="KW-1185">Reference proteome</keyword>
<dbReference type="EMBL" id="UYSU01046712">
    <property type="protein sequence ID" value="VDM05614.1"/>
    <property type="molecule type" value="Genomic_DNA"/>
</dbReference>
<proteinExistence type="predicted"/>
<evidence type="ECO:0000313" key="2">
    <source>
        <dbReference type="EMBL" id="VDM05614.1"/>
    </source>
</evidence>
<accession>A0A183TRY0</accession>
<dbReference type="AlphaFoldDB" id="A0A183TRY0"/>
<gene>
    <name evidence="2" type="ORF">SSLN_LOCUS19228</name>
</gene>
<evidence type="ECO:0000313" key="3">
    <source>
        <dbReference type="Proteomes" id="UP000275846"/>
    </source>
</evidence>
<reference evidence="2 3" key="2">
    <citation type="submission" date="2018-11" db="EMBL/GenBank/DDBJ databases">
        <authorList>
            <consortium name="Pathogen Informatics"/>
        </authorList>
    </citation>
    <scope>NUCLEOTIDE SEQUENCE [LARGE SCALE GENOMIC DNA]</scope>
    <source>
        <strain evidence="2 3">NST_G2</strain>
    </source>
</reference>
<protein>
    <submittedName>
        <fullName evidence="2 4">Uncharacterized protein</fullName>
    </submittedName>
</protein>
<sequence length="205" mass="22735">MTEQEGIEVPRAAIERWQVEGRGEASGLPASLLHTVGGHSRYVSCGGGSPERRAPVWSKTRVRWSCSGANDGAQSTLPSPPSATQVEEGADGLDGWRRCLLLLTGPTVAFSLPIMTSHPHHRILIILLPLFRRRQRRRHPGPRLYRIPANLHENSGRMLWTLEPTKPEARLVAAAITGDLVSLFACRLTTPFIRMDSMALNPRRR</sequence>
<evidence type="ECO:0000313" key="4">
    <source>
        <dbReference type="WBParaSite" id="SSLN_0001995401-mRNA-1"/>
    </source>
</evidence>
<reference evidence="4" key="1">
    <citation type="submission" date="2016-06" db="UniProtKB">
        <authorList>
            <consortium name="WormBaseParasite"/>
        </authorList>
    </citation>
    <scope>IDENTIFICATION</scope>
</reference>
<dbReference type="WBParaSite" id="SSLN_0001995401-mRNA-1">
    <property type="protein sequence ID" value="SSLN_0001995401-mRNA-1"/>
    <property type="gene ID" value="SSLN_0001995401"/>
</dbReference>
<organism evidence="4">
    <name type="scientific">Schistocephalus solidus</name>
    <name type="common">Tapeworm</name>
    <dbReference type="NCBI Taxonomy" id="70667"/>
    <lineage>
        <taxon>Eukaryota</taxon>
        <taxon>Metazoa</taxon>
        <taxon>Spiralia</taxon>
        <taxon>Lophotrochozoa</taxon>
        <taxon>Platyhelminthes</taxon>
        <taxon>Cestoda</taxon>
        <taxon>Eucestoda</taxon>
        <taxon>Diphyllobothriidea</taxon>
        <taxon>Diphyllobothriidae</taxon>
        <taxon>Schistocephalus</taxon>
    </lineage>
</organism>
<feature type="region of interest" description="Disordered" evidence="1">
    <location>
        <begin position="68"/>
        <end position="89"/>
    </location>
</feature>
<evidence type="ECO:0000256" key="1">
    <source>
        <dbReference type="SAM" id="MobiDB-lite"/>
    </source>
</evidence>
<feature type="compositionally biased region" description="Polar residues" evidence="1">
    <location>
        <begin position="72"/>
        <end position="85"/>
    </location>
</feature>